<gene>
    <name evidence="3" type="ordered locus">MTR_5g084000</name>
</gene>
<dbReference type="EnsemblPlants" id="AES99720">
    <property type="protein sequence ID" value="AES99720"/>
    <property type="gene ID" value="MTR_5g084000"/>
</dbReference>
<reference evidence="3 5" key="1">
    <citation type="journal article" date="2011" name="Nature">
        <title>The Medicago genome provides insight into the evolution of rhizobial symbioses.</title>
        <authorList>
            <person name="Young N.D."/>
            <person name="Debelle F."/>
            <person name="Oldroyd G.E."/>
            <person name="Geurts R."/>
            <person name="Cannon S.B."/>
            <person name="Udvardi M.K."/>
            <person name="Benedito V.A."/>
            <person name="Mayer K.F."/>
            <person name="Gouzy J."/>
            <person name="Schoof H."/>
            <person name="Van de Peer Y."/>
            <person name="Proost S."/>
            <person name="Cook D.R."/>
            <person name="Meyers B.C."/>
            <person name="Spannagl M."/>
            <person name="Cheung F."/>
            <person name="De Mita S."/>
            <person name="Krishnakumar V."/>
            <person name="Gundlach H."/>
            <person name="Zhou S."/>
            <person name="Mudge J."/>
            <person name="Bharti A.K."/>
            <person name="Murray J.D."/>
            <person name="Naoumkina M.A."/>
            <person name="Rosen B."/>
            <person name="Silverstein K.A."/>
            <person name="Tang H."/>
            <person name="Rombauts S."/>
            <person name="Zhao P.X."/>
            <person name="Zhou P."/>
            <person name="Barbe V."/>
            <person name="Bardou P."/>
            <person name="Bechner M."/>
            <person name="Bellec A."/>
            <person name="Berger A."/>
            <person name="Berges H."/>
            <person name="Bidwell S."/>
            <person name="Bisseling T."/>
            <person name="Choisne N."/>
            <person name="Couloux A."/>
            <person name="Denny R."/>
            <person name="Deshpande S."/>
            <person name="Dai X."/>
            <person name="Doyle J.J."/>
            <person name="Dudez A.M."/>
            <person name="Farmer A.D."/>
            <person name="Fouteau S."/>
            <person name="Franken C."/>
            <person name="Gibelin C."/>
            <person name="Gish J."/>
            <person name="Goldstein S."/>
            <person name="Gonzalez A.J."/>
            <person name="Green P.J."/>
            <person name="Hallab A."/>
            <person name="Hartog M."/>
            <person name="Hua A."/>
            <person name="Humphray S.J."/>
            <person name="Jeong D.H."/>
            <person name="Jing Y."/>
            <person name="Jocker A."/>
            <person name="Kenton S.M."/>
            <person name="Kim D.J."/>
            <person name="Klee K."/>
            <person name="Lai H."/>
            <person name="Lang C."/>
            <person name="Lin S."/>
            <person name="Macmil S.L."/>
            <person name="Magdelenat G."/>
            <person name="Matthews L."/>
            <person name="McCorrison J."/>
            <person name="Monaghan E.L."/>
            <person name="Mun J.H."/>
            <person name="Najar F.Z."/>
            <person name="Nicholson C."/>
            <person name="Noirot C."/>
            <person name="O'Bleness M."/>
            <person name="Paule C.R."/>
            <person name="Poulain J."/>
            <person name="Prion F."/>
            <person name="Qin B."/>
            <person name="Qu C."/>
            <person name="Retzel E.F."/>
            <person name="Riddle C."/>
            <person name="Sallet E."/>
            <person name="Samain S."/>
            <person name="Samson N."/>
            <person name="Sanders I."/>
            <person name="Saurat O."/>
            <person name="Scarpelli C."/>
            <person name="Schiex T."/>
            <person name="Segurens B."/>
            <person name="Severin A.J."/>
            <person name="Sherrier D.J."/>
            <person name="Shi R."/>
            <person name="Sims S."/>
            <person name="Singer S.R."/>
            <person name="Sinharoy S."/>
            <person name="Sterck L."/>
            <person name="Viollet A."/>
            <person name="Wang B.B."/>
            <person name="Wang K."/>
            <person name="Wang M."/>
            <person name="Wang X."/>
            <person name="Warfsmann J."/>
            <person name="Weissenbach J."/>
            <person name="White D.D."/>
            <person name="White J.D."/>
            <person name="Wiley G.B."/>
            <person name="Wincker P."/>
            <person name="Xing Y."/>
            <person name="Yang L."/>
            <person name="Yao Z."/>
            <person name="Ying F."/>
            <person name="Zhai J."/>
            <person name="Zhou L."/>
            <person name="Zuber A."/>
            <person name="Denarie J."/>
            <person name="Dixon R.A."/>
            <person name="May G.D."/>
            <person name="Schwartz D.C."/>
            <person name="Rogers J."/>
            <person name="Quetier F."/>
            <person name="Town C.D."/>
            <person name="Roe B.A."/>
        </authorList>
    </citation>
    <scope>NUCLEOTIDE SEQUENCE [LARGE SCALE GENOMIC DNA]</scope>
    <source>
        <strain evidence="3">A17</strain>
        <strain evidence="4 5">cv. Jemalong A17</strain>
    </source>
</reference>
<reference evidence="4" key="3">
    <citation type="submission" date="2015-04" db="UniProtKB">
        <authorList>
            <consortium name="EnsemblPlants"/>
        </authorList>
    </citation>
    <scope>IDENTIFICATION</scope>
    <source>
        <strain evidence="4">cv. Jemalong A17</strain>
    </source>
</reference>
<dbReference type="PaxDb" id="3880-AES99720"/>
<organism evidence="3 5">
    <name type="scientific">Medicago truncatula</name>
    <name type="common">Barrel medic</name>
    <name type="synonym">Medicago tribuloides</name>
    <dbReference type="NCBI Taxonomy" id="3880"/>
    <lineage>
        <taxon>Eukaryota</taxon>
        <taxon>Viridiplantae</taxon>
        <taxon>Streptophyta</taxon>
        <taxon>Embryophyta</taxon>
        <taxon>Tracheophyta</taxon>
        <taxon>Spermatophyta</taxon>
        <taxon>Magnoliopsida</taxon>
        <taxon>eudicotyledons</taxon>
        <taxon>Gunneridae</taxon>
        <taxon>Pentapetalae</taxon>
        <taxon>rosids</taxon>
        <taxon>fabids</taxon>
        <taxon>Fabales</taxon>
        <taxon>Fabaceae</taxon>
        <taxon>Papilionoideae</taxon>
        <taxon>50 kb inversion clade</taxon>
        <taxon>NPAAA clade</taxon>
        <taxon>Hologalegina</taxon>
        <taxon>IRL clade</taxon>
        <taxon>Trifolieae</taxon>
        <taxon>Medicago</taxon>
    </lineage>
</organism>
<dbReference type="EMBL" id="CM001221">
    <property type="protein sequence ID" value="AES99720.1"/>
    <property type="molecule type" value="Genomic_DNA"/>
</dbReference>
<feature type="region of interest" description="Disordered" evidence="1">
    <location>
        <begin position="29"/>
        <end position="134"/>
    </location>
</feature>
<feature type="compositionally biased region" description="Basic and acidic residues" evidence="1">
    <location>
        <begin position="97"/>
        <end position="109"/>
    </location>
</feature>
<keyword evidence="2" id="KW-0732">Signal</keyword>
<feature type="signal peptide" evidence="2">
    <location>
        <begin position="1"/>
        <end position="22"/>
    </location>
</feature>
<proteinExistence type="predicted"/>
<evidence type="ECO:0000313" key="5">
    <source>
        <dbReference type="Proteomes" id="UP000002051"/>
    </source>
</evidence>
<evidence type="ECO:0000313" key="4">
    <source>
        <dbReference type="EnsemblPlants" id="AES99720"/>
    </source>
</evidence>
<feature type="compositionally biased region" description="Gly residues" evidence="1">
    <location>
        <begin position="49"/>
        <end position="60"/>
    </location>
</feature>
<sequence>MKTKYFIFVVSLCALLLFSVVAIRPSKDEIQYGATEESKTKTRVDTYRGWGGGGQGGNPGGEEEPGGVPGEGEKSLENNTSIWFRKVSKNHSNMVRKPLEKPKKEEEKNGSSTQTEGDEKGRKLEKRIRFSVLE</sequence>
<evidence type="ECO:0000256" key="1">
    <source>
        <dbReference type="SAM" id="MobiDB-lite"/>
    </source>
</evidence>
<dbReference type="Proteomes" id="UP000002051">
    <property type="component" value="Chromosome 5"/>
</dbReference>
<dbReference type="AlphaFoldDB" id="G7KH32"/>
<evidence type="ECO:0000256" key="2">
    <source>
        <dbReference type="SAM" id="SignalP"/>
    </source>
</evidence>
<protein>
    <submittedName>
        <fullName evidence="3">Nodule-specific Glycine Rich Peptide</fullName>
    </submittedName>
</protein>
<feature type="chain" id="PRO_5014573625" evidence="2">
    <location>
        <begin position="23"/>
        <end position="134"/>
    </location>
</feature>
<accession>G7KH32</accession>
<reference evidence="3 5" key="2">
    <citation type="journal article" date="2014" name="BMC Genomics">
        <title>An improved genome release (version Mt4.0) for the model legume Medicago truncatula.</title>
        <authorList>
            <person name="Tang H."/>
            <person name="Krishnakumar V."/>
            <person name="Bidwell S."/>
            <person name="Rosen B."/>
            <person name="Chan A."/>
            <person name="Zhou S."/>
            <person name="Gentzbittel L."/>
            <person name="Childs K.L."/>
            <person name="Yandell M."/>
            <person name="Gundlach H."/>
            <person name="Mayer K.F."/>
            <person name="Schwartz D.C."/>
            <person name="Town C.D."/>
        </authorList>
    </citation>
    <scope>GENOME REANNOTATION</scope>
    <source>
        <strain evidence="4 5">cv. Jemalong A17</strain>
    </source>
</reference>
<feature type="compositionally biased region" description="Basic and acidic residues" evidence="1">
    <location>
        <begin position="29"/>
        <end position="46"/>
    </location>
</feature>
<dbReference type="HOGENOM" id="CLU_1899314_0_0_1"/>
<keyword evidence="5" id="KW-1185">Reference proteome</keyword>
<evidence type="ECO:0000313" key="3">
    <source>
        <dbReference type="EMBL" id="AES99720.1"/>
    </source>
</evidence>
<name>G7KH32_MEDTR</name>